<sequence length="434" mass="48113">MDKSIIQLVDELPTDNITIKVLKALDYVAPGEWNNLVGFDNNIRAITGESDPQVIQKIRDRAVALYQDPQKGYQAAIKLYQTIDKADTAMATAALANKVGEKIGFLSFLSKVTPKADVTQSIDLVLKIAVEIIAFCKLNGIPQPNPQEFANSLTNNYQNASLMRMVALVCLDGILPLGPDFLSKIHSIISGADTSVVAQNPVFLAINNSLPGNNPSDKLGFINQGFNAVQGWMNNLVSKTGITPQSISSHLGNFIQIADDNLDFVAAFLDQTTNYYEHTGIQTVARSVILEAYPLVKEEIKQHAQKPIQDVSSAVKSDNSQYGVSKTVEVWDGDDEDWYQGTIEKIQDDQFFIHYLGYGSSYDEWVGGDDIRTRDLSSADGNGYAVGQKVKCWDDDQEAWYSATIQQIQGQQYFLRYAGYDSSYDEWVDSDEIR</sequence>
<comment type="caution">
    <text evidence="1">The sequence shown here is derived from an EMBL/GenBank/DDBJ whole genome shotgun (WGS) entry which is preliminary data.</text>
</comment>
<accession>A0A8J7DFQ8</accession>
<dbReference type="InterPro" id="IPR016197">
    <property type="entry name" value="Chromo-like_dom_sf"/>
</dbReference>
<dbReference type="AlphaFoldDB" id="A0A8J7DFQ8"/>
<evidence type="ECO:0000313" key="1">
    <source>
        <dbReference type="EMBL" id="MBE9022544.1"/>
    </source>
</evidence>
<evidence type="ECO:0008006" key="3">
    <source>
        <dbReference type="Google" id="ProtNLM"/>
    </source>
</evidence>
<protein>
    <recommendedName>
        <fullName evidence="3">TUDOR</fullName>
    </recommendedName>
</protein>
<evidence type="ECO:0000313" key="2">
    <source>
        <dbReference type="Proteomes" id="UP000622533"/>
    </source>
</evidence>
<dbReference type="Proteomes" id="UP000622533">
    <property type="component" value="Unassembled WGS sequence"/>
</dbReference>
<dbReference type="SUPFAM" id="SSF54160">
    <property type="entry name" value="Chromo domain-like"/>
    <property type="match status" value="2"/>
</dbReference>
<keyword evidence="2" id="KW-1185">Reference proteome</keyword>
<gene>
    <name evidence="1" type="ORF">IQ276_08925</name>
</gene>
<organism evidence="1 2">
    <name type="scientific">Desmonostoc muscorum LEGE 12446</name>
    <dbReference type="NCBI Taxonomy" id="1828758"/>
    <lineage>
        <taxon>Bacteria</taxon>
        <taxon>Bacillati</taxon>
        <taxon>Cyanobacteriota</taxon>
        <taxon>Cyanophyceae</taxon>
        <taxon>Nostocales</taxon>
        <taxon>Nostocaceae</taxon>
        <taxon>Desmonostoc</taxon>
    </lineage>
</organism>
<name>A0A8J7DFQ8_DESMC</name>
<dbReference type="EMBL" id="JADEXS010000087">
    <property type="protein sequence ID" value="MBE9022544.1"/>
    <property type="molecule type" value="Genomic_DNA"/>
</dbReference>
<dbReference type="Gene3D" id="2.30.30.140">
    <property type="match status" value="2"/>
</dbReference>
<proteinExistence type="predicted"/>
<dbReference type="RefSeq" id="WP_193915274.1">
    <property type="nucleotide sequence ID" value="NZ_JADEXS020000001.1"/>
</dbReference>
<reference evidence="1" key="1">
    <citation type="submission" date="2020-10" db="EMBL/GenBank/DDBJ databases">
        <authorList>
            <person name="Castelo-Branco R."/>
            <person name="Eusebio N."/>
            <person name="Adriana R."/>
            <person name="Vieira A."/>
            <person name="Brugerolle De Fraissinette N."/>
            <person name="Rezende De Castro R."/>
            <person name="Schneider M.P."/>
            <person name="Vasconcelos V."/>
            <person name="Leao P.N."/>
        </authorList>
    </citation>
    <scope>NUCLEOTIDE SEQUENCE</scope>
    <source>
        <strain evidence="1">LEGE 12446</strain>
    </source>
</reference>